<name>A0A840EBB8_9BACT</name>
<dbReference type="EMBL" id="JACIFF010000003">
    <property type="protein sequence ID" value="MBB4079089.1"/>
    <property type="molecule type" value="Genomic_DNA"/>
</dbReference>
<protein>
    <submittedName>
        <fullName evidence="2">Uncharacterized protein</fullName>
    </submittedName>
</protein>
<sequence>MTQTTFISRRTRRVYGSVFCLLAVGLLTNQLLYHFPYSAADFVGPSPYFDPIFWDAVTAISIYVTLLIAGTGLLFGTKWMVLALTYFVAYVGEDLLLSVLGWSGFPLSTVPSVLVAGCVLGGLVFMVRLWPTAHRRQVQIVRGLVAGILTNLLLYWMMG</sequence>
<keyword evidence="1" id="KW-1133">Transmembrane helix</keyword>
<keyword evidence="1" id="KW-0472">Membrane</keyword>
<accession>A0A840EBB8</accession>
<evidence type="ECO:0000256" key="1">
    <source>
        <dbReference type="SAM" id="Phobius"/>
    </source>
</evidence>
<feature type="transmembrane region" description="Helical" evidence="1">
    <location>
        <begin position="52"/>
        <end position="75"/>
    </location>
</feature>
<feature type="transmembrane region" description="Helical" evidence="1">
    <location>
        <begin position="12"/>
        <end position="32"/>
    </location>
</feature>
<dbReference type="AlphaFoldDB" id="A0A840EBB8"/>
<dbReference type="RefSeq" id="WP_183495328.1">
    <property type="nucleotide sequence ID" value="NZ_JACIFF010000003.1"/>
</dbReference>
<evidence type="ECO:0000313" key="2">
    <source>
        <dbReference type="EMBL" id="MBB4079089.1"/>
    </source>
</evidence>
<comment type="caution">
    <text evidence="2">The sequence shown here is derived from an EMBL/GenBank/DDBJ whole genome shotgun (WGS) entry which is preliminary data.</text>
</comment>
<feature type="transmembrane region" description="Helical" evidence="1">
    <location>
        <begin position="109"/>
        <end position="128"/>
    </location>
</feature>
<keyword evidence="3" id="KW-1185">Reference proteome</keyword>
<evidence type="ECO:0000313" key="3">
    <source>
        <dbReference type="Proteomes" id="UP000576209"/>
    </source>
</evidence>
<keyword evidence="1" id="KW-0812">Transmembrane</keyword>
<feature type="transmembrane region" description="Helical" evidence="1">
    <location>
        <begin position="140"/>
        <end position="158"/>
    </location>
</feature>
<feature type="transmembrane region" description="Helical" evidence="1">
    <location>
        <begin position="82"/>
        <end position="103"/>
    </location>
</feature>
<organism evidence="2 3">
    <name type="scientific">Neolewinella aquimaris</name>
    <dbReference type="NCBI Taxonomy" id="1835722"/>
    <lineage>
        <taxon>Bacteria</taxon>
        <taxon>Pseudomonadati</taxon>
        <taxon>Bacteroidota</taxon>
        <taxon>Saprospiria</taxon>
        <taxon>Saprospirales</taxon>
        <taxon>Lewinellaceae</taxon>
        <taxon>Neolewinella</taxon>
    </lineage>
</organism>
<gene>
    <name evidence="2" type="ORF">GGR28_001706</name>
</gene>
<dbReference type="Proteomes" id="UP000576209">
    <property type="component" value="Unassembled WGS sequence"/>
</dbReference>
<reference evidence="2 3" key="1">
    <citation type="submission" date="2020-08" db="EMBL/GenBank/DDBJ databases">
        <title>Genomic Encyclopedia of Type Strains, Phase IV (KMG-IV): sequencing the most valuable type-strain genomes for metagenomic binning, comparative biology and taxonomic classification.</title>
        <authorList>
            <person name="Goeker M."/>
        </authorList>
    </citation>
    <scope>NUCLEOTIDE SEQUENCE [LARGE SCALE GENOMIC DNA]</scope>
    <source>
        <strain evidence="2 3">DSM 105137</strain>
    </source>
</reference>
<proteinExistence type="predicted"/>